<evidence type="ECO:0000313" key="4">
    <source>
        <dbReference type="EMBL" id="KAJ6821916.1"/>
    </source>
</evidence>
<dbReference type="FunFam" id="1.25.40.10:FF:000366">
    <property type="entry name" value="Pentatricopeptide (PPR) repeat-containing protein"/>
    <property type="match status" value="1"/>
</dbReference>
<dbReference type="InterPro" id="IPR002885">
    <property type="entry name" value="PPR_rpt"/>
</dbReference>
<dbReference type="Proteomes" id="UP001140949">
    <property type="component" value="Unassembled WGS sequence"/>
</dbReference>
<dbReference type="FunFam" id="1.25.40.10:FF:000798">
    <property type="entry name" value="Pentatricopeptide repeat-containing protein At3g49170, chloroplastic"/>
    <property type="match status" value="1"/>
</dbReference>
<proteinExistence type="predicted"/>
<gene>
    <name evidence="4" type="ORF">M6B38_131065</name>
</gene>
<dbReference type="GO" id="GO:0009451">
    <property type="term" value="P:RNA modification"/>
    <property type="evidence" value="ECO:0007669"/>
    <property type="project" value="InterPro"/>
</dbReference>
<dbReference type="SUPFAM" id="SSF48452">
    <property type="entry name" value="TPR-like"/>
    <property type="match status" value="1"/>
</dbReference>
<feature type="domain" description="DYW" evidence="3">
    <location>
        <begin position="720"/>
        <end position="812"/>
    </location>
</feature>
<evidence type="ECO:0000259" key="3">
    <source>
        <dbReference type="Pfam" id="PF14432"/>
    </source>
</evidence>
<dbReference type="Gene3D" id="1.25.40.10">
    <property type="entry name" value="Tetratricopeptide repeat domain"/>
    <property type="match status" value="5"/>
</dbReference>
<dbReference type="PANTHER" id="PTHR47926">
    <property type="entry name" value="PENTATRICOPEPTIDE REPEAT-CONTAINING PROTEIN"/>
    <property type="match status" value="1"/>
</dbReference>
<dbReference type="AlphaFoldDB" id="A0AAX6FZQ0"/>
<dbReference type="EMBL" id="JANAVB010024800">
    <property type="protein sequence ID" value="KAJ6821916.1"/>
    <property type="molecule type" value="Genomic_DNA"/>
</dbReference>
<protein>
    <submittedName>
        <fullName evidence="4">Pentatricopeptide repeat-containing protein, mitochondrial</fullName>
    </submittedName>
</protein>
<comment type="caution">
    <text evidence="4">The sequence shown here is derived from an EMBL/GenBank/DDBJ whole genome shotgun (WGS) entry which is preliminary data.</text>
</comment>
<dbReference type="InterPro" id="IPR011990">
    <property type="entry name" value="TPR-like_helical_dom_sf"/>
</dbReference>
<dbReference type="InterPro" id="IPR046848">
    <property type="entry name" value="E_motif"/>
</dbReference>
<organism evidence="4 5">
    <name type="scientific">Iris pallida</name>
    <name type="common">Sweet iris</name>
    <dbReference type="NCBI Taxonomy" id="29817"/>
    <lineage>
        <taxon>Eukaryota</taxon>
        <taxon>Viridiplantae</taxon>
        <taxon>Streptophyta</taxon>
        <taxon>Embryophyta</taxon>
        <taxon>Tracheophyta</taxon>
        <taxon>Spermatophyta</taxon>
        <taxon>Magnoliopsida</taxon>
        <taxon>Liliopsida</taxon>
        <taxon>Asparagales</taxon>
        <taxon>Iridaceae</taxon>
        <taxon>Iridoideae</taxon>
        <taxon>Irideae</taxon>
        <taxon>Iris</taxon>
    </lineage>
</organism>
<feature type="repeat" description="PPR" evidence="2">
    <location>
        <begin position="302"/>
        <end position="337"/>
    </location>
</feature>
<keyword evidence="5" id="KW-1185">Reference proteome</keyword>
<dbReference type="Pfam" id="PF13041">
    <property type="entry name" value="PPR_2"/>
    <property type="match status" value="3"/>
</dbReference>
<sequence length="812" mass="89470">MAPALSLPIPTHIKPPNPSAHKDNLLHLLTNCIRTRNLPLGRVLHRRLLHSSPTLDTLTTNSLISLYSKCRRPDLALNLFDAMPQGLRDLVSYTALISCLANNRMPMQALSLFRHLLLLGHDPALAPNEYTLSAVVQACTHASQFAQDLGVVVLGFSIKSGFSQRDPSVVAALIDMFAETRDLVSARKVFDGLSEKNVVVWTLMITRYAQNGLEKDAVDLFLRMVVDGFEPDRFTVTSVISAASGSGYLWFGKQLHCLAVKTGLASDACTGCSLVDMYSKCGLVGGTMDDSRKVFDRLVERNVMSWTAVISGYVQNGGCDIDALKVFVEMLHGRVQPNQFTYSSILKACANLSNAGLGEQVYARVVKSGLSSVNFVGNSLVSMYARSGRMEEARKAFDVLFDKNLISYNAIVDGYIKNSDSEEAIGLLHGIDRRDVGMTAFTFASLLSAAASLGVMGKGQQLHAQLLKAGFESDRAIRNALVSMYSKCGNIEDAGRVFSELGDRNVITWTSMITGFAKHGHANLALESFDEMVSAGVKPNEVTYVAVLSACSHVGLVREGKEHFETMQRVYRIVPRMDHYACMVDLLGRSGFLEEALGLIGSMPFEADALVWRTLLGACRLHGNVSLGEVASRRILEQEPDDPAAYVLLSNLYAGARKWEEAARVRKGMKERRVSKEAGLSWVEIGNRIHKFHAGDTSHERATEIYDKLDELVEEIKGMGYVADKSYVLHDIEDGMKEQFLLQHSEKIAVAFGLVSTSHPRPIRVFKNLRVCGDCHSAIKFISKASGRDIIVRDSNRFHRFSDGECSCGEYW</sequence>
<feature type="repeat" description="PPR" evidence="2">
    <location>
        <begin position="89"/>
        <end position="123"/>
    </location>
</feature>
<dbReference type="Pfam" id="PF14432">
    <property type="entry name" value="DYW_deaminase"/>
    <property type="match status" value="1"/>
</dbReference>
<dbReference type="GO" id="GO:0003723">
    <property type="term" value="F:RNA binding"/>
    <property type="evidence" value="ECO:0007669"/>
    <property type="project" value="InterPro"/>
</dbReference>
<evidence type="ECO:0000256" key="2">
    <source>
        <dbReference type="PROSITE-ProRule" id="PRU00708"/>
    </source>
</evidence>
<dbReference type="PROSITE" id="PS51375">
    <property type="entry name" value="PPR"/>
    <property type="match status" value="6"/>
</dbReference>
<name>A0AAX6FZQ0_IRIPA</name>
<dbReference type="GO" id="GO:0008270">
    <property type="term" value="F:zinc ion binding"/>
    <property type="evidence" value="ECO:0007669"/>
    <property type="project" value="InterPro"/>
</dbReference>
<feature type="repeat" description="PPR" evidence="2">
    <location>
        <begin position="505"/>
        <end position="539"/>
    </location>
</feature>
<dbReference type="PANTHER" id="PTHR47926:SF522">
    <property type="entry name" value="TETRATRICOPEPTIDE REPEAT-LIKE SUPERFAMILY PROTEIN"/>
    <property type="match status" value="1"/>
</dbReference>
<evidence type="ECO:0000313" key="5">
    <source>
        <dbReference type="Proteomes" id="UP001140949"/>
    </source>
</evidence>
<dbReference type="FunFam" id="1.25.40.10:FF:000436">
    <property type="entry name" value="Pentatricopeptide repeat-containing protein At5g39350 family"/>
    <property type="match status" value="1"/>
</dbReference>
<dbReference type="InterPro" id="IPR032867">
    <property type="entry name" value="DYW_dom"/>
</dbReference>
<feature type="repeat" description="PPR" evidence="2">
    <location>
        <begin position="56"/>
        <end position="86"/>
    </location>
</feature>
<accession>A0AAX6FZQ0</accession>
<feature type="repeat" description="PPR" evidence="2">
    <location>
        <begin position="404"/>
        <end position="438"/>
    </location>
</feature>
<dbReference type="Pfam" id="PF01535">
    <property type="entry name" value="PPR"/>
    <property type="match status" value="5"/>
</dbReference>
<keyword evidence="1" id="KW-0677">Repeat</keyword>
<feature type="repeat" description="PPR" evidence="2">
    <location>
        <begin position="197"/>
        <end position="231"/>
    </location>
</feature>
<reference evidence="4" key="1">
    <citation type="journal article" date="2023" name="GigaByte">
        <title>Genome assembly of the bearded iris, Iris pallida Lam.</title>
        <authorList>
            <person name="Bruccoleri R.E."/>
            <person name="Oakeley E.J."/>
            <person name="Faust A.M.E."/>
            <person name="Altorfer M."/>
            <person name="Dessus-Babus S."/>
            <person name="Burckhardt D."/>
            <person name="Oertli M."/>
            <person name="Naumann U."/>
            <person name="Petersen F."/>
            <person name="Wong J."/>
        </authorList>
    </citation>
    <scope>NUCLEOTIDE SEQUENCE</scope>
    <source>
        <strain evidence="4">GSM-AAB239-AS_SAM_17_03QT</strain>
    </source>
</reference>
<dbReference type="InterPro" id="IPR046960">
    <property type="entry name" value="PPR_At4g14850-like_plant"/>
</dbReference>
<evidence type="ECO:0000256" key="1">
    <source>
        <dbReference type="ARBA" id="ARBA00022737"/>
    </source>
</evidence>
<dbReference type="Pfam" id="PF20431">
    <property type="entry name" value="E_motif"/>
    <property type="match status" value="1"/>
</dbReference>
<dbReference type="NCBIfam" id="TIGR00756">
    <property type="entry name" value="PPR"/>
    <property type="match status" value="4"/>
</dbReference>
<reference evidence="4" key="2">
    <citation type="submission" date="2023-04" db="EMBL/GenBank/DDBJ databases">
        <authorList>
            <person name="Bruccoleri R.E."/>
            <person name="Oakeley E.J."/>
            <person name="Faust A.-M."/>
            <person name="Dessus-Babus S."/>
            <person name="Altorfer M."/>
            <person name="Burckhardt D."/>
            <person name="Oertli M."/>
            <person name="Naumann U."/>
            <person name="Petersen F."/>
            <person name="Wong J."/>
        </authorList>
    </citation>
    <scope>NUCLEOTIDE SEQUENCE</scope>
    <source>
        <strain evidence="4">GSM-AAB239-AS_SAM_17_03QT</strain>
        <tissue evidence="4">Leaf</tissue>
    </source>
</reference>